<dbReference type="InterPro" id="IPR053733">
    <property type="entry name" value="Heme_Transport_Util_sf"/>
</dbReference>
<dbReference type="Gene3D" id="3.40.1570.10">
    <property type="entry name" value="HemS/ChuS/ChuX like domains"/>
    <property type="match status" value="1"/>
</dbReference>
<evidence type="ECO:0000313" key="1">
    <source>
        <dbReference type="EMBL" id="MBK5927691.1"/>
    </source>
</evidence>
<evidence type="ECO:0000313" key="2">
    <source>
        <dbReference type="Proteomes" id="UP000706333"/>
    </source>
</evidence>
<accession>A0A934WJ60</accession>
<protein>
    <submittedName>
        <fullName evidence="1">Heme iron utilization protein</fullName>
    </submittedName>
</protein>
<dbReference type="Pfam" id="PF06228">
    <property type="entry name" value="ChuX_HutX"/>
    <property type="match status" value="1"/>
</dbReference>
<dbReference type="SUPFAM" id="SSF144064">
    <property type="entry name" value="Heme iron utilization protein-like"/>
    <property type="match status" value="1"/>
</dbReference>
<dbReference type="InterPro" id="IPR010413">
    <property type="entry name" value="HutX-like"/>
</dbReference>
<dbReference type="RefSeq" id="WP_201157444.1">
    <property type="nucleotide sequence ID" value="NZ_NHSD01000268.1"/>
</dbReference>
<organism evidence="1 2">
    <name type="scientific">Rhodobaculum claviforme</name>
    <dbReference type="NCBI Taxonomy" id="1549854"/>
    <lineage>
        <taxon>Bacteria</taxon>
        <taxon>Pseudomonadati</taxon>
        <taxon>Pseudomonadota</taxon>
        <taxon>Alphaproteobacteria</taxon>
        <taxon>Rhodobacterales</taxon>
        <taxon>Paracoccaceae</taxon>
        <taxon>Rhodobaculum</taxon>
    </lineage>
</organism>
<dbReference type="AlphaFoldDB" id="A0A934WJ60"/>
<dbReference type="EMBL" id="NHSD01000268">
    <property type="protein sequence ID" value="MBK5927691.1"/>
    <property type="molecule type" value="Genomic_DNA"/>
</dbReference>
<comment type="caution">
    <text evidence="1">The sequence shown here is derived from an EMBL/GenBank/DDBJ whole genome shotgun (WGS) entry which is preliminary data.</text>
</comment>
<gene>
    <name evidence="1" type="ORF">CCR87_10185</name>
</gene>
<dbReference type="NCBIfam" id="TIGR04108">
    <property type="entry name" value="HutX"/>
    <property type="match status" value="1"/>
</dbReference>
<proteinExistence type="predicted"/>
<dbReference type="PIRSF" id="PIRSF030840">
    <property type="entry name" value="DUF1008"/>
    <property type="match status" value="1"/>
</dbReference>
<dbReference type="Proteomes" id="UP000706333">
    <property type="component" value="Unassembled WGS sequence"/>
</dbReference>
<sequence length="172" mass="18049">MTHPTPEAAAIRAALAATPEAALEDIAAAAGVPPGAVLDHLPAGEVTLVPGAAFVDVMRDLAGWGEVTVVLNTGPVILEAKGAVPLGRLGHGFYNLHGAPIGGHFRAEACARIAFVSRRFMGIETHSVQFHTAEGACMFKVYLGRDAERRMHPDQIARFLALRDRLAAPATA</sequence>
<reference evidence="1" key="1">
    <citation type="submission" date="2017-05" db="EMBL/GenBank/DDBJ databases">
        <authorList>
            <person name="Imhoff J.F."/>
            <person name="Rahn T."/>
            <person name="Kuenzel S."/>
            <person name="Neulinger S.C."/>
        </authorList>
    </citation>
    <scope>NUCLEOTIDE SEQUENCE</scope>
    <source>
        <strain evidence="1">LMG 28126</strain>
    </source>
</reference>
<keyword evidence="2" id="KW-1185">Reference proteome</keyword>
<dbReference type="CDD" id="cd16829">
    <property type="entry name" value="ChuX_HutX-like"/>
    <property type="match status" value="1"/>
</dbReference>
<name>A0A934WJ60_9RHOB</name>
<reference evidence="1" key="2">
    <citation type="journal article" date="2020" name="Microorganisms">
        <title>Osmotic Adaptation and Compatible Solute Biosynthesis of Phototrophic Bacteria as Revealed from Genome Analyses.</title>
        <authorList>
            <person name="Imhoff J.F."/>
            <person name="Rahn T."/>
            <person name="Kunzel S."/>
            <person name="Keller A."/>
            <person name="Neulinger S.C."/>
        </authorList>
    </citation>
    <scope>NUCLEOTIDE SEQUENCE</scope>
    <source>
        <strain evidence="1">LMG 28126</strain>
    </source>
</reference>